<sequence length="90" mass="9564">MVARGISLSVNTAYGVFTKIVRASSHTMCEMQDVARDQLNCGGDWESPSLFEVEGNGFCVSDCKAPGPSVGDVGLGERKTALKFDSESKS</sequence>
<accession>A0A9P3F0G6</accession>
<reference evidence="1 2" key="1">
    <citation type="submission" date="2021-02" db="EMBL/GenBank/DDBJ databases">
        <title>Pan-genome distribution and transcriptional activeness of fungal secondary metabolism genes in Aspergillus section Fumigati.</title>
        <authorList>
            <person name="Takahashi H."/>
            <person name="Umemura M."/>
            <person name="Ninomiya A."/>
            <person name="Kusuya Y."/>
            <person name="Urayama S."/>
            <person name="Shimizu M."/>
            <person name="Watanabe A."/>
            <person name="Kamei K."/>
            <person name="Yaguchi T."/>
            <person name="Hagiwara D."/>
        </authorList>
    </citation>
    <scope>NUCLEOTIDE SEQUENCE [LARGE SCALE GENOMIC DNA]</scope>
    <source>
        <strain evidence="1 2">IFM 47045</strain>
    </source>
</reference>
<evidence type="ECO:0000313" key="1">
    <source>
        <dbReference type="EMBL" id="GIK00314.1"/>
    </source>
</evidence>
<keyword evidence="2" id="KW-1185">Reference proteome</keyword>
<name>A0A9P3F0G6_ASPVI</name>
<comment type="caution">
    <text evidence="1">The sequence shown here is derived from an EMBL/GenBank/DDBJ whole genome shotgun (WGS) entry which is preliminary data.</text>
</comment>
<evidence type="ECO:0000313" key="2">
    <source>
        <dbReference type="Proteomes" id="UP000710440"/>
    </source>
</evidence>
<organism evidence="1 2">
    <name type="scientific">Aspergillus viridinutans</name>
    <dbReference type="NCBI Taxonomy" id="75553"/>
    <lineage>
        <taxon>Eukaryota</taxon>
        <taxon>Fungi</taxon>
        <taxon>Dikarya</taxon>
        <taxon>Ascomycota</taxon>
        <taxon>Pezizomycotina</taxon>
        <taxon>Eurotiomycetes</taxon>
        <taxon>Eurotiomycetidae</taxon>
        <taxon>Eurotiales</taxon>
        <taxon>Aspergillaceae</taxon>
        <taxon>Aspergillus</taxon>
        <taxon>Aspergillus subgen. Fumigati</taxon>
    </lineage>
</organism>
<dbReference type="AlphaFoldDB" id="A0A9P3F0G6"/>
<dbReference type="RefSeq" id="XP_043123500.1">
    <property type="nucleotide sequence ID" value="XM_043267565.1"/>
</dbReference>
<gene>
    <name evidence="1" type="ORF">Aspvir_004336</name>
</gene>
<dbReference type="GeneID" id="66932318"/>
<protein>
    <submittedName>
        <fullName evidence="1">Uncharacterized protein</fullName>
    </submittedName>
</protein>
<dbReference type="EMBL" id="BOPL01000002">
    <property type="protein sequence ID" value="GIK00314.1"/>
    <property type="molecule type" value="Genomic_DNA"/>
</dbReference>
<dbReference type="Proteomes" id="UP000710440">
    <property type="component" value="Unassembled WGS sequence"/>
</dbReference>
<proteinExistence type="predicted"/>